<gene>
    <name evidence="1" type="ORF">GPECTOR_3g1</name>
</gene>
<sequence length="54" mass="6199">MDTSLMCRLDGRIRANEYGIEDWIGYDNVSLEGAIVKQLVHYYAPRVPPDDDAR</sequence>
<proteinExistence type="predicted"/>
<accession>A0A150GZ24</accession>
<evidence type="ECO:0000313" key="2">
    <source>
        <dbReference type="Proteomes" id="UP000075714"/>
    </source>
</evidence>
<organism evidence="1 2">
    <name type="scientific">Gonium pectorale</name>
    <name type="common">Green alga</name>
    <dbReference type="NCBI Taxonomy" id="33097"/>
    <lineage>
        <taxon>Eukaryota</taxon>
        <taxon>Viridiplantae</taxon>
        <taxon>Chlorophyta</taxon>
        <taxon>core chlorophytes</taxon>
        <taxon>Chlorophyceae</taxon>
        <taxon>CS clade</taxon>
        <taxon>Chlamydomonadales</taxon>
        <taxon>Volvocaceae</taxon>
        <taxon>Gonium</taxon>
    </lineage>
</organism>
<dbReference type="EMBL" id="LSYV01000004">
    <property type="protein sequence ID" value="KXZ54928.1"/>
    <property type="molecule type" value="Genomic_DNA"/>
</dbReference>
<evidence type="ECO:0000313" key="1">
    <source>
        <dbReference type="EMBL" id="KXZ54928.1"/>
    </source>
</evidence>
<keyword evidence="2" id="KW-1185">Reference proteome</keyword>
<dbReference type="Proteomes" id="UP000075714">
    <property type="component" value="Unassembled WGS sequence"/>
</dbReference>
<protein>
    <submittedName>
        <fullName evidence="1">Uncharacterized protein</fullName>
    </submittedName>
</protein>
<comment type="caution">
    <text evidence="1">The sequence shown here is derived from an EMBL/GenBank/DDBJ whole genome shotgun (WGS) entry which is preliminary data.</text>
</comment>
<dbReference type="AlphaFoldDB" id="A0A150GZ24"/>
<reference evidence="2" key="1">
    <citation type="journal article" date="2016" name="Nat. Commun.">
        <title>The Gonium pectorale genome demonstrates co-option of cell cycle regulation during the evolution of multicellularity.</title>
        <authorList>
            <person name="Hanschen E.R."/>
            <person name="Marriage T.N."/>
            <person name="Ferris P.J."/>
            <person name="Hamaji T."/>
            <person name="Toyoda A."/>
            <person name="Fujiyama A."/>
            <person name="Neme R."/>
            <person name="Noguchi H."/>
            <person name="Minakuchi Y."/>
            <person name="Suzuki M."/>
            <person name="Kawai-Toyooka H."/>
            <person name="Smith D.R."/>
            <person name="Sparks H."/>
            <person name="Anderson J."/>
            <person name="Bakaric R."/>
            <person name="Luria V."/>
            <person name="Karger A."/>
            <person name="Kirschner M.W."/>
            <person name="Durand P.M."/>
            <person name="Michod R.E."/>
            <person name="Nozaki H."/>
            <person name="Olson B.J."/>
        </authorList>
    </citation>
    <scope>NUCLEOTIDE SEQUENCE [LARGE SCALE GENOMIC DNA]</scope>
    <source>
        <strain evidence="2">NIES-2863</strain>
    </source>
</reference>
<name>A0A150GZ24_GONPE</name>